<evidence type="ECO:0000313" key="2">
    <source>
        <dbReference type="EMBL" id="MBB3770433.1"/>
    </source>
</evidence>
<name>A0A839Z5Y3_9HYPH</name>
<evidence type="ECO:0000256" key="1">
    <source>
        <dbReference type="SAM" id="MobiDB-lite"/>
    </source>
</evidence>
<accession>A0A839Z5Y3</accession>
<organism evidence="2 3">
    <name type="scientific">Ancylobacter tetraedralis</name>
    <dbReference type="NCBI Taxonomy" id="217068"/>
    <lineage>
        <taxon>Bacteria</taxon>
        <taxon>Pseudomonadati</taxon>
        <taxon>Pseudomonadota</taxon>
        <taxon>Alphaproteobacteria</taxon>
        <taxon>Hyphomicrobiales</taxon>
        <taxon>Xanthobacteraceae</taxon>
        <taxon>Ancylobacter</taxon>
    </lineage>
</organism>
<dbReference type="RefSeq" id="WP_183188524.1">
    <property type="nucleotide sequence ID" value="NZ_JACICD010000001.1"/>
</dbReference>
<reference evidence="2 3" key="1">
    <citation type="submission" date="2020-08" db="EMBL/GenBank/DDBJ databases">
        <title>Genomic Encyclopedia of Type Strains, Phase IV (KMG-IV): sequencing the most valuable type-strain genomes for metagenomic binning, comparative biology and taxonomic classification.</title>
        <authorList>
            <person name="Goeker M."/>
        </authorList>
    </citation>
    <scope>NUCLEOTIDE SEQUENCE [LARGE SCALE GENOMIC DNA]</scope>
    <source>
        <strain evidence="2 3">DSM 5895</strain>
    </source>
</reference>
<comment type="caution">
    <text evidence="2">The sequence shown here is derived from an EMBL/GenBank/DDBJ whole genome shotgun (WGS) entry which is preliminary data.</text>
</comment>
<sequence length="235" mass="23974">MSMRLTPVLLTLVMAVLAIVGVAVEARVSTLAANPGPPSPAFAPGDAPGDFRPGPPFGPPPGFAPPPGGPLVLAGHLAAMETYLGITRDQLDGWRAYTEALQAMMALPLPALPTGMAEAKASGDTRPDTPPPGAMPPGDVAFGAMPPEVLSSAVGGSDLPGERLAQELVRKGEQATRLAAAIGVLRAELSPEQIGRLQAAAWMPGPPPGAIRGATPLLPAPPRPEEPEPDHIPPR</sequence>
<feature type="compositionally biased region" description="Basic and acidic residues" evidence="1">
    <location>
        <begin position="223"/>
        <end position="235"/>
    </location>
</feature>
<dbReference type="EMBL" id="JACICD010000001">
    <property type="protein sequence ID" value="MBB3770433.1"/>
    <property type="molecule type" value="Genomic_DNA"/>
</dbReference>
<keyword evidence="3" id="KW-1185">Reference proteome</keyword>
<feature type="region of interest" description="Disordered" evidence="1">
    <location>
        <begin position="33"/>
        <end position="68"/>
    </location>
</feature>
<dbReference type="AlphaFoldDB" id="A0A839Z5Y3"/>
<gene>
    <name evidence="2" type="ORF">FHS55_001019</name>
</gene>
<evidence type="ECO:0000313" key="3">
    <source>
        <dbReference type="Proteomes" id="UP000533469"/>
    </source>
</evidence>
<proteinExistence type="predicted"/>
<feature type="region of interest" description="Disordered" evidence="1">
    <location>
        <begin position="205"/>
        <end position="235"/>
    </location>
</feature>
<dbReference type="Proteomes" id="UP000533469">
    <property type="component" value="Unassembled WGS sequence"/>
</dbReference>
<feature type="compositionally biased region" description="Pro residues" evidence="1">
    <location>
        <begin position="53"/>
        <end position="68"/>
    </location>
</feature>
<protein>
    <submittedName>
        <fullName evidence="2">Uncharacterized protein</fullName>
    </submittedName>
</protein>
<feature type="compositionally biased region" description="Low complexity" evidence="1">
    <location>
        <begin position="43"/>
        <end position="52"/>
    </location>
</feature>